<dbReference type="GO" id="GO:0006355">
    <property type="term" value="P:regulation of DNA-templated transcription"/>
    <property type="evidence" value="ECO:0007669"/>
    <property type="project" value="UniProtKB-UniRule"/>
</dbReference>
<dbReference type="PANTHER" id="PTHR12321">
    <property type="entry name" value="CPG BINDING PROTEIN"/>
    <property type="match status" value="1"/>
</dbReference>
<keyword evidence="4" id="KW-1185">Reference proteome</keyword>
<accession>A0AAW0LK95</accession>
<dbReference type="PANTHER" id="PTHR12321:SF98">
    <property type="entry name" value="PHD FINGER PROTEIN ALFIN-LIKE 5"/>
    <property type="match status" value="1"/>
</dbReference>
<keyword evidence="1" id="KW-0479">Metal-binding</keyword>
<keyword evidence="1" id="KW-0539">Nucleus</keyword>
<organism evidence="3 4">
    <name type="scientific">Quercus suber</name>
    <name type="common">Cork oak</name>
    <dbReference type="NCBI Taxonomy" id="58331"/>
    <lineage>
        <taxon>Eukaryota</taxon>
        <taxon>Viridiplantae</taxon>
        <taxon>Streptophyta</taxon>
        <taxon>Embryophyta</taxon>
        <taxon>Tracheophyta</taxon>
        <taxon>Spermatophyta</taxon>
        <taxon>Magnoliopsida</taxon>
        <taxon>eudicotyledons</taxon>
        <taxon>Gunneridae</taxon>
        <taxon>Pentapetalae</taxon>
        <taxon>rosids</taxon>
        <taxon>fabids</taxon>
        <taxon>Fagales</taxon>
        <taxon>Fagaceae</taxon>
        <taxon>Quercus</taxon>
    </lineage>
</organism>
<dbReference type="InterPro" id="IPR045104">
    <property type="entry name" value="Alfin"/>
</dbReference>
<proteinExistence type="inferred from homology"/>
<reference evidence="3 4" key="1">
    <citation type="journal article" date="2018" name="Sci. Data">
        <title>The draft genome sequence of cork oak.</title>
        <authorList>
            <person name="Ramos A.M."/>
            <person name="Usie A."/>
            <person name="Barbosa P."/>
            <person name="Barros P.M."/>
            <person name="Capote T."/>
            <person name="Chaves I."/>
            <person name="Simoes F."/>
            <person name="Abreu I."/>
            <person name="Carrasquinho I."/>
            <person name="Faro C."/>
            <person name="Guimaraes J.B."/>
            <person name="Mendonca D."/>
            <person name="Nobrega F."/>
            <person name="Rodrigues L."/>
            <person name="Saibo N.J.M."/>
            <person name="Varela M.C."/>
            <person name="Egas C."/>
            <person name="Matos J."/>
            <person name="Miguel C.M."/>
            <person name="Oliveira M.M."/>
            <person name="Ricardo C.P."/>
            <person name="Goncalves S."/>
        </authorList>
    </citation>
    <scope>NUCLEOTIDE SEQUENCE [LARGE SCALE GENOMIC DNA]</scope>
    <source>
        <strain evidence="4">cv. HL8</strain>
    </source>
</reference>
<keyword evidence="1" id="KW-0804">Transcription</keyword>
<comment type="subunit">
    <text evidence="1">Interacts with H3K4me3 and to a lesser extent with H3K4me2.</text>
</comment>
<dbReference type="Pfam" id="PF12165">
    <property type="entry name" value="Alfin"/>
    <property type="match status" value="1"/>
</dbReference>
<dbReference type="GO" id="GO:0006325">
    <property type="term" value="P:chromatin organization"/>
    <property type="evidence" value="ECO:0007669"/>
    <property type="project" value="UniProtKB-UniRule"/>
</dbReference>
<gene>
    <name evidence="3" type="primary">AL4</name>
    <name evidence="3" type="ORF">CFP56_043507</name>
</gene>
<dbReference type="GO" id="GO:0003712">
    <property type="term" value="F:transcription coregulator activity"/>
    <property type="evidence" value="ECO:0007669"/>
    <property type="project" value="TreeGrafter"/>
</dbReference>
<evidence type="ECO:0000313" key="4">
    <source>
        <dbReference type="Proteomes" id="UP000237347"/>
    </source>
</evidence>
<comment type="caution">
    <text evidence="3">The sequence shown here is derived from an EMBL/GenBank/DDBJ whole genome shotgun (WGS) entry which is preliminary data.</text>
</comment>
<keyword evidence="1" id="KW-0805">Transcription regulation</keyword>
<name>A0AAW0LK95_QUESU</name>
<evidence type="ECO:0000259" key="2">
    <source>
        <dbReference type="Pfam" id="PF12165"/>
    </source>
</evidence>
<comment type="domain">
    <text evidence="1">The PHD-type zinc finger mediates the binding to H3K4me3.</text>
</comment>
<keyword evidence="1" id="KW-0156">Chromatin regulator</keyword>
<keyword evidence="1" id="KW-0863">Zinc-finger</keyword>
<dbReference type="GO" id="GO:0042393">
    <property type="term" value="F:histone binding"/>
    <property type="evidence" value="ECO:0007669"/>
    <property type="project" value="UniProtKB-UniRule"/>
</dbReference>
<evidence type="ECO:0000256" key="1">
    <source>
        <dbReference type="RuleBase" id="RU369089"/>
    </source>
</evidence>
<dbReference type="GO" id="GO:0005634">
    <property type="term" value="C:nucleus"/>
    <property type="evidence" value="ECO:0007669"/>
    <property type="project" value="UniProtKB-SubCell"/>
</dbReference>
<dbReference type="EMBL" id="PKMF04000094">
    <property type="protein sequence ID" value="KAK7850873.1"/>
    <property type="molecule type" value="Genomic_DNA"/>
</dbReference>
<keyword evidence="1" id="KW-0862">Zinc</keyword>
<dbReference type="InterPro" id="IPR021998">
    <property type="entry name" value="Alfin_N"/>
</dbReference>
<evidence type="ECO:0000313" key="3">
    <source>
        <dbReference type="EMBL" id="KAK7850873.1"/>
    </source>
</evidence>
<sequence>MDGGGQYNPRTVEEVFRDFKGRRAGMVKALTTDVEEFYQQCDPGLPLDFTGSSLRVHWKRRDGILVTRPAKVLQGMVEFEL</sequence>
<dbReference type="Proteomes" id="UP000237347">
    <property type="component" value="Unassembled WGS sequence"/>
</dbReference>
<feature type="domain" description="Alfin N-terminal" evidence="2">
    <location>
        <begin position="11"/>
        <end position="43"/>
    </location>
</feature>
<dbReference type="AlphaFoldDB" id="A0AAW0LK95"/>
<protein>
    <recommendedName>
        <fullName evidence="1">PHD finger protein ALFIN-LIKE</fullName>
    </recommendedName>
</protein>
<dbReference type="GO" id="GO:0000976">
    <property type="term" value="F:transcription cis-regulatory region binding"/>
    <property type="evidence" value="ECO:0007669"/>
    <property type="project" value="TreeGrafter"/>
</dbReference>
<dbReference type="GO" id="GO:0008270">
    <property type="term" value="F:zinc ion binding"/>
    <property type="evidence" value="ECO:0007669"/>
    <property type="project" value="UniProtKB-KW"/>
</dbReference>
<comment type="subcellular location">
    <subcellularLocation>
        <location evidence="1">Nucleus</location>
    </subcellularLocation>
</comment>
<comment type="similarity">
    <text evidence="1">Belongs to the Alfin family.</text>
</comment>
<comment type="function">
    <text evidence="1">Histone-binding component that specifically recognizes H3 tails trimethylated on 'Lys-4' (H3K4me3), which mark transcription start sites of virtually all active genes.</text>
</comment>